<comment type="pathway">
    <text evidence="1 6 7">Protein modification; protein lipoylation via endogenous pathway; protein N(6)-(lipoyl)lysine from octanoyl-[acyl-carrier-protein]: step 1/2.</text>
</comment>
<dbReference type="Proteomes" id="UP000258127">
    <property type="component" value="Chromosome"/>
</dbReference>
<evidence type="ECO:0000256" key="4">
    <source>
        <dbReference type="ARBA" id="ARBA00023315"/>
    </source>
</evidence>
<evidence type="ECO:0000256" key="5">
    <source>
        <dbReference type="ARBA" id="ARBA00024732"/>
    </source>
</evidence>
<feature type="binding site" evidence="6 9">
    <location>
        <begin position="70"/>
        <end position="77"/>
    </location>
    <ligand>
        <name>substrate</name>
    </ligand>
</feature>
<comment type="function">
    <text evidence="5 6 7">Catalyzes the transfer of endogenously produced octanoic acid from octanoyl-acyl-carrier-protein onto the lipoyl domains of lipoate-dependent enzymes. Lipoyl-ACP can also act as a substrate although octanoyl-ACP is likely to be the physiological substrate.</text>
</comment>
<feature type="site" description="Lowers pKa of active site Cys" evidence="6 10">
    <location>
        <position position="134"/>
    </location>
</feature>
<evidence type="ECO:0000313" key="12">
    <source>
        <dbReference type="EMBL" id="AXO90039.1"/>
    </source>
</evidence>
<accession>A0AAI8KEL3</accession>
<feature type="active site" description="Acyl-thioester intermediate" evidence="6 8">
    <location>
        <position position="168"/>
    </location>
</feature>
<evidence type="ECO:0000256" key="9">
    <source>
        <dbReference type="PIRSR" id="PIRSR016262-2"/>
    </source>
</evidence>
<keyword evidence="3 6" id="KW-0808">Transferase</keyword>
<evidence type="ECO:0000256" key="10">
    <source>
        <dbReference type="PIRSR" id="PIRSR016262-3"/>
    </source>
</evidence>
<feature type="binding site" evidence="6 9">
    <location>
        <begin position="137"/>
        <end position="139"/>
    </location>
    <ligand>
        <name>substrate</name>
    </ligand>
</feature>
<feature type="domain" description="BPL/LPL catalytic" evidence="11">
    <location>
        <begin position="31"/>
        <end position="206"/>
    </location>
</feature>
<dbReference type="InterPro" id="IPR045864">
    <property type="entry name" value="aa-tRNA-synth_II/BPL/LPL"/>
</dbReference>
<evidence type="ECO:0000256" key="6">
    <source>
        <dbReference type="HAMAP-Rule" id="MF_00013"/>
    </source>
</evidence>
<dbReference type="PANTHER" id="PTHR10993">
    <property type="entry name" value="OCTANOYLTRANSFERASE"/>
    <property type="match status" value="1"/>
</dbReference>
<organism evidence="12 13">
    <name type="scientific">Pseudomonas parafulva</name>
    <dbReference type="NCBI Taxonomy" id="157782"/>
    <lineage>
        <taxon>Bacteria</taxon>
        <taxon>Pseudomonadati</taxon>
        <taxon>Pseudomonadota</taxon>
        <taxon>Gammaproteobacteria</taxon>
        <taxon>Pseudomonadales</taxon>
        <taxon>Pseudomonadaceae</taxon>
        <taxon>Pseudomonas</taxon>
    </lineage>
</organism>
<evidence type="ECO:0000256" key="1">
    <source>
        <dbReference type="ARBA" id="ARBA00004821"/>
    </source>
</evidence>
<dbReference type="GO" id="GO:0009249">
    <property type="term" value="P:protein lipoylation"/>
    <property type="evidence" value="ECO:0007669"/>
    <property type="project" value="InterPro"/>
</dbReference>
<feature type="binding site" evidence="6 9">
    <location>
        <begin position="150"/>
        <end position="152"/>
    </location>
    <ligand>
        <name>substrate</name>
    </ligand>
</feature>
<dbReference type="InterPro" id="IPR004143">
    <property type="entry name" value="BPL_LPL_catalytic"/>
</dbReference>
<dbReference type="HAMAP" id="MF_00013">
    <property type="entry name" value="LipB"/>
    <property type="match status" value="1"/>
</dbReference>
<dbReference type="PROSITE" id="PS51733">
    <property type="entry name" value="BPL_LPL_CATALYTIC"/>
    <property type="match status" value="1"/>
</dbReference>
<protein>
    <recommendedName>
        <fullName evidence="6 7">Octanoyltransferase</fullName>
        <ecNumber evidence="6 7">2.3.1.181</ecNumber>
    </recommendedName>
    <alternativeName>
        <fullName evidence="6">Lipoate-protein ligase B</fullName>
    </alternativeName>
    <alternativeName>
        <fullName evidence="6">Lipoyl/octanoyl transferase</fullName>
    </alternativeName>
    <alternativeName>
        <fullName evidence="6">Octanoyl-[acyl-carrier-protein]-protein N-octanoyltransferase</fullName>
    </alternativeName>
</protein>
<keyword evidence="2 6" id="KW-0963">Cytoplasm</keyword>
<dbReference type="EMBL" id="CP031641">
    <property type="protein sequence ID" value="AXO90039.1"/>
    <property type="molecule type" value="Genomic_DNA"/>
</dbReference>
<comment type="subcellular location">
    <subcellularLocation>
        <location evidence="6">Cytoplasm</location>
    </subcellularLocation>
</comment>
<evidence type="ECO:0000313" key="13">
    <source>
        <dbReference type="Proteomes" id="UP000258127"/>
    </source>
</evidence>
<evidence type="ECO:0000256" key="3">
    <source>
        <dbReference type="ARBA" id="ARBA00022679"/>
    </source>
</evidence>
<dbReference type="Pfam" id="PF21948">
    <property type="entry name" value="LplA-B_cat"/>
    <property type="match status" value="1"/>
</dbReference>
<dbReference type="RefSeq" id="WP_116889371.1">
    <property type="nucleotide sequence ID" value="NZ_CP031641.1"/>
</dbReference>
<dbReference type="EC" id="2.3.1.181" evidence="6 7"/>
<sequence>MPGCLGFRELGLQPYQPVLEAMRRFTGQRTAQTPDEVWLVEHLPVFTQGQAGKPEHLMLPGDIPVVQTERGGQVTYHGPGQLVAYLLLDVRRLGVGVRELVSRIEASLVALLASYQVTAAAKPDAPGVYVDNAKIASLGLRIRNGCAFHGLALNVDMDLAPFRRINPCGYAGLAMTQLRDHTGPIELDEVRTRLREQLVRHLDYAEQTTLTGGID</sequence>
<proteinExistence type="inferred from homology"/>
<dbReference type="FunFam" id="3.30.930.10:FF:000020">
    <property type="entry name" value="Octanoyltransferase"/>
    <property type="match status" value="1"/>
</dbReference>
<name>A0AAI8KEL3_9PSED</name>
<dbReference type="GO" id="GO:0005737">
    <property type="term" value="C:cytoplasm"/>
    <property type="evidence" value="ECO:0007669"/>
    <property type="project" value="UniProtKB-SubCell"/>
</dbReference>
<dbReference type="CDD" id="cd16444">
    <property type="entry name" value="LipB"/>
    <property type="match status" value="1"/>
</dbReference>
<gene>
    <name evidence="6 12" type="primary">lipB</name>
    <name evidence="12" type="ORF">DZC75_19290</name>
</gene>
<comment type="miscellaneous">
    <text evidence="6">In the reaction, the free carboxyl group of octanoic acid is attached via an amide linkage to the epsilon-amino group of a specific lysine residue of lipoyl domains of lipoate-dependent enzymes.</text>
</comment>
<dbReference type="AlphaFoldDB" id="A0AAI8KEL3"/>
<dbReference type="Gene3D" id="3.30.930.10">
    <property type="entry name" value="Bira Bifunctional Protein, Domain 2"/>
    <property type="match status" value="1"/>
</dbReference>
<keyword evidence="13" id="KW-1185">Reference proteome</keyword>
<dbReference type="PIRSF" id="PIRSF016262">
    <property type="entry name" value="LPLase"/>
    <property type="match status" value="1"/>
</dbReference>
<reference evidence="12 13" key="1">
    <citation type="submission" date="2018-08" db="EMBL/GenBank/DDBJ databases">
        <authorList>
            <person name="Lee Y."/>
            <person name="Kakembo D."/>
        </authorList>
    </citation>
    <scope>NUCLEOTIDE SEQUENCE [LARGE SCALE GENOMIC DNA]</scope>
    <source>
        <strain evidence="12 13">JBCS1880</strain>
    </source>
</reference>
<evidence type="ECO:0000259" key="11">
    <source>
        <dbReference type="PROSITE" id="PS51733"/>
    </source>
</evidence>
<dbReference type="NCBIfam" id="NF010922">
    <property type="entry name" value="PRK14342.1"/>
    <property type="match status" value="1"/>
</dbReference>
<dbReference type="InterPro" id="IPR000544">
    <property type="entry name" value="Octanoyltransferase"/>
</dbReference>
<keyword evidence="4 6" id="KW-0012">Acyltransferase</keyword>
<dbReference type="PROSITE" id="PS01313">
    <property type="entry name" value="LIPB"/>
    <property type="match status" value="1"/>
</dbReference>
<comment type="catalytic activity">
    <reaction evidence="6 7">
        <text>octanoyl-[ACP] + L-lysyl-[protein] = N(6)-octanoyl-L-lysyl-[protein] + holo-[ACP] + H(+)</text>
        <dbReference type="Rhea" id="RHEA:17665"/>
        <dbReference type="Rhea" id="RHEA-COMP:9636"/>
        <dbReference type="Rhea" id="RHEA-COMP:9685"/>
        <dbReference type="Rhea" id="RHEA-COMP:9752"/>
        <dbReference type="Rhea" id="RHEA-COMP:9928"/>
        <dbReference type="ChEBI" id="CHEBI:15378"/>
        <dbReference type="ChEBI" id="CHEBI:29969"/>
        <dbReference type="ChEBI" id="CHEBI:64479"/>
        <dbReference type="ChEBI" id="CHEBI:78463"/>
        <dbReference type="ChEBI" id="CHEBI:78809"/>
        <dbReference type="EC" id="2.3.1.181"/>
    </reaction>
</comment>
<dbReference type="GO" id="GO:0033819">
    <property type="term" value="F:lipoyl(octanoyl) transferase activity"/>
    <property type="evidence" value="ECO:0007669"/>
    <property type="project" value="UniProtKB-EC"/>
</dbReference>
<comment type="similarity">
    <text evidence="6 7">Belongs to the LipB family.</text>
</comment>
<evidence type="ECO:0000256" key="8">
    <source>
        <dbReference type="PIRSR" id="PIRSR016262-1"/>
    </source>
</evidence>
<dbReference type="SUPFAM" id="SSF55681">
    <property type="entry name" value="Class II aaRS and biotin synthetases"/>
    <property type="match status" value="1"/>
</dbReference>
<dbReference type="InterPro" id="IPR020605">
    <property type="entry name" value="Octanoyltransferase_CS"/>
</dbReference>
<dbReference type="NCBIfam" id="TIGR00214">
    <property type="entry name" value="lipB"/>
    <property type="match status" value="1"/>
</dbReference>
<dbReference type="PANTHER" id="PTHR10993:SF7">
    <property type="entry name" value="LIPOYLTRANSFERASE 2, MITOCHONDRIAL-RELATED"/>
    <property type="match status" value="1"/>
</dbReference>
<evidence type="ECO:0000256" key="2">
    <source>
        <dbReference type="ARBA" id="ARBA00022490"/>
    </source>
</evidence>
<evidence type="ECO:0000256" key="7">
    <source>
        <dbReference type="PIRNR" id="PIRNR016262"/>
    </source>
</evidence>